<dbReference type="Gene3D" id="2.60.120.10">
    <property type="entry name" value="Jelly Rolls"/>
    <property type="match status" value="1"/>
</dbReference>
<dbReference type="GO" id="GO:0034220">
    <property type="term" value="P:monoatomic ion transmembrane transport"/>
    <property type="evidence" value="ECO:0007669"/>
    <property type="project" value="UniProtKB-KW"/>
</dbReference>
<dbReference type="InterPro" id="IPR014710">
    <property type="entry name" value="RmlC-like_jellyroll"/>
</dbReference>
<dbReference type="AlphaFoldDB" id="A0A8S9JTL8"/>
<reference evidence="2" key="1">
    <citation type="submission" date="2019-12" db="EMBL/GenBank/DDBJ databases">
        <title>Genome sequencing and annotation of Brassica cretica.</title>
        <authorList>
            <person name="Studholme D.J."/>
            <person name="Sarris P.F."/>
        </authorList>
    </citation>
    <scope>NUCLEOTIDE SEQUENCE</scope>
    <source>
        <strain evidence="2">PFS-102/07</strain>
        <tissue evidence="2">Leaf</tissue>
    </source>
</reference>
<evidence type="ECO:0000256" key="1">
    <source>
        <dbReference type="ARBA" id="ARBA00023303"/>
    </source>
</evidence>
<dbReference type="PANTHER" id="PTHR45651:SF35">
    <property type="entry name" value="CYCLIC NUCLEOTIDE-GATED ION CHANNEL 3-RELATED"/>
    <property type="match status" value="1"/>
</dbReference>
<dbReference type="GO" id="GO:0016020">
    <property type="term" value="C:membrane"/>
    <property type="evidence" value="ECO:0007669"/>
    <property type="project" value="UniProtKB-SubCell"/>
</dbReference>
<dbReference type="PANTHER" id="PTHR45651">
    <property type="entry name" value="CYCLIC NUCLEOTIDE-GATED ION CHANNEL 15-RELATED-RELATED"/>
    <property type="match status" value="1"/>
</dbReference>
<evidence type="ECO:0000313" key="2">
    <source>
        <dbReference type="EMBL" id="KAF2584746.1"/>
    </source>
</evidence>
<keyword evidence="1" id="KW-0813">Transport</keyword>
<sequence>MSNCDRLKPVLYTDKSYVIRERDPVGEMLFVTRVNLISATTNGGRTWFLPRCRASQGKVPSVLLDKVTMLTWSWAFEIRGAFEIKRIFEIRGAFEIIRYLRLE</sequence>
<name>A0A8S9JTL8_BRACR</name>
<organism evidence="2">
    <name type="scientific">Brassica cretica</name>
    <name type="common">Mustard</name>
    <dbReference type="NCBI Taxonomy" id="69181"/>
    <lineage>
        <taxon>Eukaryota</taxon>
        <taxon>Viridiplantae</taxon>
        <taxon>Streptophyta</taxon>
        <taxon>Embryophyta</taxon>
        <taxon>Tracheophyta</taxon>
        <taxon>Spermatophyta</taxon>
        <taxon>Magnoliopsida</taxon>
        <taxon>eudicotyledons</taxon>
        <taxon>Gunneridae</taxon>
        <taxon>Pentapetalae</taxon>
        <taxon>rosids</taxon>
        <taxon>malvids</taxon>
        <taxon>Brassicales</taxon>
        <taxon>Brassicaceae</taxon>
        <taxon>Brassiceae</taxon>
        <taxon>Brassica</taxon>
    </lineage>
</organism>
<keyword evidence="1" id="KW-0407">Ion channel</keyword>
<comment type="caution">
    <text evidence="2">The sequence shown here is derived from an EMBL/GenBank/DDBJ whole genome shotgun (WGS) entry which is preliminary data.</text>
</comment>
<protein>
    <submittedName>
        <fullName evidence="2">Uncharacterized protein</fullName>
    </submittedName>
</protein>
<accession>A0A8S9JTL8</accession>
<gene>
    <name evidence="2" type="ORF">F2Q70_00033665</name>
</gene>
<dbReference type="EMBL" id="QGKY02000246">
    <property type="protein sequence ID" value="KAF2584746.1"/>
    <property type="molecule type" value="Genomic_DNA"/>
</dbReference>
<dbReference type="GO" id="GO:0030552">
    <property type="term" value="F:cAMP binding"/>
    <property type="evidence" value="ECO:0007669"/>
    <property type="project" value="UniProtKB-KW"/>
</dbReference>
<proteinExistence type="predicted"/>
<keyword evidence="1" id="KW-0406">Ion transport</keyword>